<dbReference type="EMBL" id="CAXDID020000363">
    <property type="protein sequence ID" value="CAL6082285.1"/>
    <property type="molecule type" value="Genomic_DNA"/>
</dbReference>
<sequence length="213" mass="24480">MKLTLRFLTYSIPFDTMPEVLVEAALNHLEAELRIPAACFQLKYYDDILNPEKTFDYYVITEDTGILVKLHSQFIEKSAALADVNILFSVIYNQPDIVTKVEEYNDAPKKVKLMEDTLVLIMSLLEMLRMLNKSLQEQGGWTKVTREKVIQSKVSSASLQKVLVRLAIAFFVLKNYKGEDEIEQEFVYQLQLFVKCITLDVKSTVDVLQQNGL</sequence>
<organism evidence="1">
    <name type="scientific">Hexamita inflata</name>
    <dbReference type="NCBI Taxonomy" id="28002"/>
    <lineage>
        <taxon>Eukaryota</taxon>
        <taxon>Metamonada</taxon>
        <taxon>Diplomonadida</taxon>
        <taxon>Hexamitidae</taxon>
        <taxon>Hexamitinae</taxon>
        <taxon>Hexamita</taxon>
    </lineage>
</organism>
<evidence type="ECO:0000313" key="1">
    <source>
        <dbReference type="EMBL" id="CAI9913238.1"/>
    </source>
</evidence>
<dbReference type="Proteomes" id="UP001642409">
    <property type="component" value="Unassembled WGS sequence"/>
</dbReference>
<dbReference type="EMBL" id="CAXDID020000534">
    <property type="protein sequence ID" value="CAL6100822.1"/>
    <property type="molecule type" value="Genomic_DNA"/>
</dbReference>
<proteinExistence type="predicted"/>
<accession>A0AA86N5J8</accession>
<evidence type="ECO:0000313" key="5">
    <source>
        <dbReference type="EMBL" id="CAL6082285.1"/>
    </source>
</evidence>
<dbReference type="AlphaFoldDB" id="A0AA86N5J8"/>
<dbReference type="EMBL" id="CAXDID020000005">
    <property type="protein sequence ID" value="CAL5974224.1"/>
    <property type="molecule type" value="Genomic_DNA"/>
</dbReference>
<reference evidence="4 7" key="2">
    <citation type="submission" date="2024-07" db="EMBL/GenBank/DDBJ databases">
        <authorList>
            <person name="Akdeniz Z."/>
        </authorList>
    </citation>
    <scope>NUCLEOTIDE SEQUENCE [LARGE SCALE GENOMIC DNA]</scope>
</reference>
<evidence type="ECO:0000313" key="4">
    <source>
        <dbReference type="EMBL" id="CAL5974224.1"/>
    </source>
</evidence>
<evidence type="ECO:0000313" key="6">
    <source>
        <dbReference type="EMBL" id="CAL6100822.1"/>
    </source>
</evidence>
<keyword evidence="7" id="KW-1185">Reference proteome</keyword>
<evidence type="ECO:0000313" key="2">
    <source>
        <dbReference type="EMBL" id="CAI9914453.1"/>
    </source>
</evidence>
<dbReference type="EMBL" id="CATOUU010000464">
    <property type="protein sequence ID" value="CAI9930471.1"/>
    <property type="molecule type" value="Genomic_DNA"/>
</dbReference>
<name>A0AA86N5J8_9EUKA</name>
<protein>
    <submittedName>
        <fullName evidence="4">Hypothetical_protein</fullName>
    </submittedName>
</protein>
<gene>
    <name evidence="3" type="ORF">HINF_LOCUS18116</name>
    <name evidence="2" type="ORF">HINF_LOCUS2098</name>
    <name evidence="4" type="ORF">HINF_LOCUS2746</name>
    <name evidence="5" type="ORF">HINF_LOCUS61077</name>
    <name evidence="6" type="ORF">HINF_LOCUS70738</name>
    <name evidence="1" type="ORF">HINF_LOCUS883</name>
</gene>
<dbReference type="EMBL" id="CATOUU010000051">
    <property type="protein sequence ID" value="CAI9914453.1"/>
    <property type="molecule type" value="Genomic_DNA"/>
</dbReference>
<evidence type="ECO:0000313" key="3">
    <source>
        <dbReference type="EMBL" id="CAI9930471.1"/>
    </source>
</evidence>
<evidence type="ECO:0000313" key="7">
    <source>
        <dbReference type="Proteomes" id="UP001642409"/>
    </source>
</evidence>
<reference evidence="1" key="1">
    <citation type="submission" date="2023-06" db="EMBL/GenBank/DDBJ databases">
        <authorList>
            <person name="Kurt Z."/>
        </authorList>
    </citation>
    <scope>NUCLEOTIDE SEQUENCE</scope>
</reference>
<dbReference type="EMBL" id="CATOUU010000021">
    <property type="protein sequence ID" value="CAI9913238.1"/>
    <property type="molecule type" value="Genomic_DNA"/>
</dbReference>
<comment type="caution">
    <text evidence="1">The sequence shown here is derived from an EMBL/GenBank/DDBJ whole genome shotgun (WGS) entry which is preliminary data.</text>
</comment>